<keyword evidence="4" id="KW-1185">Reference proteome</keyword>
<gene>
    <name evidence="3" type="ORF">FALBO_12657</name>
</gene>
<keyword evidence="1" id="KW-0812">Transmembrane</keyword>
<comment type="caution">
    <text evidence="3">The sequence shown here is derived from an EMBL/GenBank/DDBJ whole genome shotgun (WGS) entry which is preliminary data.</text>
</comment>
<evidence type="ECO:0000259" key="2">
    <source>
        <dbReference type="PROSITE" id="PS52006"/>
    </source>
</evidence>
<keyword evidence="1" id="KW-0472">Membrane</keyword>
<dbReference type="InterPro" id="IPR037398">
    <property type="entry name" value="Glyco_hydro_64_fam"/>
</dbReference>
<name>A0A8H4PGZ7_9HYPO</name>
<dbReference type="InterPro" id="IPR032477">
    <property type="entry name" value="Glyco_hydro_64"/>
</dbReference>
<feature type="transmembrane region" description="Helical" evidence="1">
    <location>
        <begin position="6"/>
        <end position="25"/>
    </location>
</feature>
<dbReference type="PANTHER" id="PTHR38165">
    <property type="match status" value="1"/>
</dbReference>
<feature type="domain" description="GH64" evidence="2">
    <location>
        <begin position="1"/>
        <end position="243"/>
    </location>
</feature>
<reference evidence="3 4" key="1">
    <citation type="submission" date="2020-01" db="EMBL/GenBank/DDBJ databases">
        <title>Identification and distribution of gene clusters putatively required for synthesis of sphingolipid metabolism inhibitors in phylogenetically diverse species of the filamentous fungus Fusarium.</title>
        <authorList>
            <person name="Kim H.-S."/>
            <person name="Busman M."/>
            <person name="Brown D.W."/>
            <person name="Divon H."/>
            <person name="Uhlig S."/>
            <person name="Proctor R.H."/>
        </authorList>
    </citation>
    <scope>NUCLEOTIDE SEQUENCE [LARGE SCALE GENOMIC DNA]</scope>
    <source>
        <strain evidence="3 4">NRRL 20459</strain>
    </source>
</reference>
<organism evidence="3 4">
    <name type="scientific">Fusarium albosuccineum</name>
    <dbReference type="NCBI Taxonomy" id="1237068"/>
    <lineage>
        <taxon>Eukaryota</taxon>
        <taxon>Fungi</taxon>
        <taxon>Dikarya</taxon>
        <taxon>Ascomycota</taxon>
        <taxon>Pezizomycotina</taxon>
        <taxon>Sordariomycetes</taxon>
        <taxon>Hypocreomycetidae</taxon>
        <taxon>Hypocreales</taxon>
        <taxon>Nectriaceae</taxon>
        <taxon>Fusarium</taxon>
        <taxon>Fusarium decemcellulare species complex</taxon>
    </lineage>
</organism>
<dbReference type="PROSITE" id="PS52006">
    <property type="entry name" value="GH64"/>
    <property type="match status" value="1"/>
</dbReference>
<dbReference type="InterPro" id="IPR037176">
    <property type="entry name" value="Osmotin/thaumatin-like_sf"/>
</dbReference>
<evidence type="ECO:0000313" key="3">
    <source>
        <dbReference type="EMBL" id="KAF4460562.1"/>
    </source>
</evidence>
<keyword evidence="1" id="KW-1133">Transmembrane helix</keyword>
<evidence type="ECO:0000313" key="4">
    <source>
        <dbReference type="Proteomes" id="UP000554235"/>
    </source>
</evidence>
<accession>A0A8H4PGZ7</accession>
<dbReference type="Pfam" id="PF16483">
    <property type="entry name" value="Glyco_hydro_64"/>
    <property type="match status" value="1"/>
</dbReference>
<dbReference type="Proteomes" id="UP000554235">
    <property type="component" value="Unassembled WGS sequence"/>
</dbReference>
<dbReference type="OrthoDB" id="5096585at2759"/>
<protein>
    <submittedName>
        <fullName evidence="3">Glucan endo-13-beta-glucosidase</fullName>
    </submittedName>
</protein>
<dbReference type="AlphaFoldDB" id="A0A8H4PGZ7"/>
<evidence type="ECO:0000256" key="1">
    <source>
        <dbReference type="SAM" id="Phobius"/>
    </source>
</evidence>
<dbReference type="Gene3D" id="2.60.110.10">
    <property type="entry name" value="Thaumatin"/>
    <property type="match status" value="2"/>
</dbReference>
<sequence length="256" mass="27965">MYTNGVLYANISYVGFVGIVLGMMLSVTDGSTQTAAGLEADAVIKICNDLVRQKEADGRYWTFTCIANAEGELVRVLSPGNQYDLEPTKFEDYWNSYVDEVWRKYASQALTIDTQTEAGRVVCRVNDDELTCEGDNRGYAKPSTKDIWGCNTGPFAIFEEDNAIHTAAVLRLCAALARSTLLLDGGDVQPSLGSDSYYKVDPTNHYSRIVHKYEADGRGYAFPYDDVNLDGNENASGVVSSGQPDVLTVYDGAPPS</sequence>
<dbReference type="EMBL" id="JAADYS010001914">
    <property type="protein sequence ID" value="KAF4460562.1"/>
    <property type="molecule type" value="Genomic_DNA"/>
</dbReference>
<proteinExistence type="predicted"/>
<dbReference type="PANTHER" id="PTHR38165:SF1">
    <property type="entry name" value="GLUCANASE B"/>
    <property type="match status" value="1"/>
</dbReference>